<reference evidence="11 12" key="1">
    <citation type="submission" date="2024-09" db="EMBL/GenBank/DDBJ databases">
        <authorList>
            <person name="Sun Q."/>
            <person name="Mori K."/>
        </authorList>
    </citation>
    <scope>NUCLEOTIDE SEQUENCE [LARGE SCALE GENOMIC DNA]</scope>
    <source>
        <strain evidence="11 12">CECT 8726</strain>
    </source>
</reference>
<keyword evidence="7" id="KW-0406">Ion transport</keyword>
<keyword evidence="12" id="KW-1185">Reference proteome</keyword>
<dbReference type="PANTHER" id="PTHR43298:SF2">
    <property type="entry name" value="FMN_FAD EXPORTER YEEO-RELATED"/>
    <property type="match status" value="1"/>
</dbReference>
<evidence type="ECO:0000256" key="9">
    <source>
        <dbReference type="ARBA" id="ARBA00031636"/>
    </source>
</evidence>
<feature type="transmembrane region" description="Helical" evidence="10">
    <location>
        <begin position="317"/>
        <end position="335"/>
    </location>
</feature>
<evidence type="ECO:0000256" key="5">
    <source>
        <dbReference type="ARBA" id="ARBA00022692"/>
    </source>
</evidence>
<evidence type="ECO:0000256" key="7">
    <source>
        <dbReference type="ARBA" id="ARBA00023065"/>
    </source>
</evidence>
<dbReference type="InterPro" id="IPR048279">
    <property type="entry name" value="MdtK-like"/>
</dbReference>
<dbReference type="Pfam" id="PF01554">
    <property type="entry name" value="MatE"/>
    <property type="match status" value="2"/>
</dbReference>
<feature type="transmembrane region" description="Helical" evidence="10">
    <location>
        <begin position="93"/>
        <end position="111"/>
    </location>
</feature>
<feature type="transmembrane region" description="Helical" evidence="10">
    <location>
        <begin position="417"/>
        <end position="439"/>
    </location>
</feature>
<feature type="transmembrane region" description="Helical" evidence="10">
    <location>
        <begin position="195"/>
        <end position="216"/>
    </location>
</feature>
<keyword evidence="2" id="KW-0813">Transport</keyword>
<dbReference type="RefSeq" id="WP_213887643.1">
    <property type="nucleotide sequence ID" value="NZ_JAGFNU010000001.1"/>
</dbReference>
<feature type="transmembrane region" description="Helical" evidence="10">
    <location>
        <begin position="131"/>
        <end position="149"/>
    </location>
</feature>
<evidence type="ECO:0000313" key="12">
    <source>
        <dbReference type="Proteomes" id="UP001589683"/>
    </source>
</evidence>
<feature type="transmembrane region" description="Helical" evidence="10">
    <location>
        <begin position="355"/>
        <end position="372"/>
    </location>
</feature>
<feature type="transmembrane region" description="Helical" evidence="10">
    <location>
        <begin position="161"/>
        <end position="183"/>
    </location>
</feature>
<dbReference type="Proteomes" id="UP001589683">
    <property type="component" value="Unassembled WGS sequence"/>
</dbReference>
<proteinExistence type="predicted"/>
<feature type="transmembrane region" description="Helical" evidence="10">
    <location>
        <begin position="237"/>
        <end position="266"/>
    </location>
</feature>
<evidence type="ECO:0000256" key="6">
    <source>
        <dbReference type="ARBA" id="ARBA00022989"/>
    </source>
</evidence>
<evidence type="ECO:0000256" key="10">
    <source>
        <dbReference type="SAM" id="Phobius"/>
    </source>
</evidence>
<keyword evidence="6 10" id="KW-1133">Transmembrane helix</keyword>
<dbReference type="NCBIfam" id="TIGR00797">
    <property type="entry name" value="matE"/>
    <property type="match status" value="1"/>
</dbReference>
<dbReference type="CDD" id="cd13131">
    <property type="entry name" value="MATE_NorM_like"/>
    <property type="match status" value="1"/>
</dbReference>
<feature type="transmembrane region" description="Helical" evidence="10">
    <location>
        <begin position="272"/>
        <end position="296"/>
    </location>
</feature>
<dbReference type="PIRSF" id="PIRSF006603">
    <property type="entry name" value="DinF"/>
    <property type="match status" value="1"/>
</dbReference>
<evidence type="ECO:0000256" key="1">
    <source>
        <dbReference type="ARBA" id="ARBA00004429"/>
    </source>
</evidence>
<accession>A0ABV5JAH3</accession>
<comment type="subcellular location">
    <subcellularLocation>
        <location evidence="1">Cell inner membrane</location>
        <topology evidence="1">Multi-pass membrane protein</topology>
    </subcellularLocation>
</comment>
<evidence type="ECO:0000256" key="2">
    <source>
        <dbReference type="ARBA" id="ARBA00022448"/>
    </source>
</evidence>
<evidence type="ECO:0000256" key="8">
    <source>
        <dbReference type="ARBA" id="ARBA00023136"/>
    </source>
</evidence>
<comment type="caution">
    <text evidence="11">The sequence shown here is derived from an EMBL/GenBank/DDBJ whole genome shotgun (WGS) entry which is preliminary data.</text>
</comment>
<sequence length="451" mass="48700">MSTPSPYREDAKKLLVLGFPLILSNLAQMAITVTDTIMLGWYSIEALASITLMGTMIFLFFIVGSGFAFAVMPLVAEAAQRSDDVHIRRVTRMGMWLSVLYFFCIVSLLFWSETLLTLLGQDPEISAIAQSYSRIAAWGTLGALLVMVLQSYLSALELTKVVLWATISAAVMNGFANYVLIFGNWGAPELGVRGAAIASVLSVLVSLVFLSFYAVYKKPEHALFQRVWRPDWEAMGTVFRLGWPIGMTSLAETGLFAATSVMMGWIGKIPLAAHGIALQLSAITFMVHVGLSNAATVRAGRALGRKDEAGLRQGAKVAISMSVTMAILTIILFLSLPEFLIGLFLDSEDPERGNIVAVGAGLLAVAAVFQFADGAQVMGLSLLRGVQDTRVPMIYAAVSYWLIGMPASYILGFKFDFGGVGIWAGLVCGLAVAGMFMMARFWGRSVRIGAH</sequence>
<feature type="transmembrane region" description="Helical" evidence="10">
    <location>
        <begin position="39"/>
        <end position="72"/>
    </location>
</feature>
<dbReference type="InterPro" id="IPR002528">
    <property type="entry name" value="MATE_fam"/>
</dbReference>
<keyword evidence="4" id="KW-1003">Cell membrane</keyword>
<protein>
    <recommendedName>
        <fullName evidence="9">Multidrug-efflux transporter</fullName>
    </recommendedName>
</protein>
<dbReference type="EMBL" id="JBHMEA010000007">
    <property type="protein sequence ID" value="MFB9230455.1"/>
    <property type="molecule type" value="Genomic_DNA"/>
</dbReference>
<feature type="transmembrane region" description="Helical" evidence="10">
    <location>
        <begin position="393"/>
        <end position="411"/>
    </location>
</feature>
<keyword evidence="3" id="KW-0050">Antiport</keyword>
<dbReference type="PANTHER" id="PTHR43298">
    <property type="entry name" value="MULTIDRUG RESISTANCE PROTEIN NORM-RELATED"/>
    <property type="match status" value="1"/>
</dbReference>
<keyword evidence="5 10" id="KW-0812">Transmembrane</keyword>
<keyword evidence="8 10" id="KW-0472">Membrane</keyword>
<evidence type="ECO:0000313" key="11">
    <source>
        <dbReference type="EMBL" id="MFB9230455.1"/>
    </source>
</evidence>
<name>A0ABV5JAH3_9RHOB</name>
<dbReference type="InterPro" id="IPR050222">
    <property type="entry name" value="MATE_MdtK"/>
</dbReference>
<organism evidence="11 12">
    <name type="scientific">Pseudohalocynthiibacter aestuariivivens</name>
    <dbReference type="NCBI Taxonomy" id="1591409"/>
    <lineage>
        <taxon>Bacteria</taxon>
        <taxon>Pseudomonadati</taxon>
        <taxon>Pseudomonadota</taxon>
        <taxon>Alphaproteobacteria</taxon>
        <taxon>Rhodobacterales</taxon>
        <taxon>Paracoccaceae</taxon>
        <taxon>Pseudohalocynthiibacter</taxon>
    </lineage>
</organism>
<gene>
    <name evidence="11" type="ORF">ACFFUT_01485</name>
</gene>
<evidence type="ECO:0000256" key="4">
    <source>
        <dbReference type="ARBA" id="ARBA00022475"/>
    </source>
</evidence>
<evidence type="ECO:0000256" key="3">
    <source>
        <dbReference type="ARBA" id="ARBA00022449"/>
    </source>
</evidence>